<dbReference type="Proteomes" id="UP001334084">
    <property type="component" value="Chromosome 11"/>
</dbReference>
<evidence type="ECO:0000313" key="2">
    <source>
        <dbReference type="Proteomes" id="UP001334084"/>
    </source>
</evidence>
<keyword evidence="2" id="KW-1185">Reference proteome</keyword>
<organism evidence="1 2">
    <name type="scientific">Vairimorpha necatrix</name>
    <dbReference type="NCBI Taxonomy" id="6039"/>
    <lineage>
        <taxon>Eukaryota</taxon>
        <taxon>Fungi</taxon>
        <taxon>Fungi incertae sedis</taxon>
        <taxon>Microsporidia</taxon>
        <taxon>Nosematidae</taxon>
        <taxon>Vairimorpha</taxon>
    </lineage>
</organism>
<evidence type="ECO:0000313" key="1">
    <source>
        <dbReference type="EMBL" id="WUR04920.1"/>
    </source>
</evidence>
<dbReference type="GeneID" id="90542760"/>
<reference evidence="1" key="1">
    <citation type="journal article" date="2024" name="BMC Genomics">
        <title>Functional annotation of a divergent genome using sequence and structure-based similarity.</title>
        <authorList>
            <person name="Svedberg D."/>
            <person name="Winiger R.R."/>
            <person name="Berg A."/>
            <person name="Sharma H."/>
            <person name="Tellgren-Roth C."/>
            <person name="Debrunner-Vossbrinck B.A."/>
            <person name="Vossbrinck C.R."/>
            <person name="Barandun J."/>
        </authorList>
    </citation>
    <scope>NUCLEOTIDE SEQUENCE</scope>
    <source>
        <strain evidence="1">Illinois isolate</strain>
    </source>
</reference>
<protein>
    <submittedName>
        <fullName evidence="1">Uncharacterized protein</fullName>
    </submittedName>
</protein>
<dbReference type="RefSeq" id="XP_065331065.1">
    <property type="nucleotide sequence ID" value="XM_065474993.1"/>
</dbReference>
<name>A0AAX4JFW4_9MICR</name>
<sequence length="178" mass="21451">MSKLIIFDQDRSHNIWIPVTYKYHNNVYYVRFGIYDRNICYFFDVDLHRNIYELNNFVNDTDQPLYTDYSRVKCLAEKIEYKNNEIIDDARVYSSESSENNSSISGESLYKGDTSSSMPLFDMESSDNFPRYIKFLELVGDKKYVKFYHKNDTYNYLLKEKDDTIIITEEYFDELEKF</sequence>
<proteinExistence type="predicted"/>
<dbReference type="KEGG" id="vnx:VNE69_11086"/>
<dbReference type="AlphaFoldDB" id="A0AAX4JFW4"/>
<gene>
    <name evidence="1" type="ORF">VNE69_11086</name>
</gene>
<accession>A0AAX4JFW4</accession>
<dbReference type="EMBL" id="CP142736">
    <property type="protein sequence ID" value="WUR04920.1"/>
    <property type="molecule type" value="Genomic_DNA"/>
</dbReference>